<evidence type="ECO:0000256" key="1">
    <source>
        <dbReference type="SAM" id="SignalP"/>
    </source>
</evidence>
<gene>
    <name evidence="3" type="ORF">ACFO8Q_23900</name>
</gene>
<dbReference type="RefSeq" id="WP_380029841.1">
    <property type="nucleotide sequence ID" value="NZ_JBHSHC010000160.1"/>
</dbReference>
<evidence type="ECO:0000313" key="3">
    <source>
        <dbReference type="EMBL" id="MFC4770326.1"/>
    </source>
</evidence>
<keyword evidence="4" id="KW-1185">Reference proteome</keyword>
<keyword evidence="1" id="KW-0732">Signal</keyword>
<dbReference type="EMBL" id="JBHSHC010000160">
    <property type="protein sequence ID" value="MFC4770326.1"/>
    <property type="molecule type" value="Genomic_DNA"/>
</dbReference>
<feature type="signal peptide" evidence="1">
    <location>
        <begin position="1"/>
        <end position="28"/>
    </location>
</feature>
<evidence type="ECO:0000259" key="2">
    <source>
        <dbReference type="Pfam" id="PF24738"/>
    </source>
</evidence>
<feature type="domain" description="DUF7689" evidence="2">
    <location>
        <begin position="50"/>
        <end position="164"/>
    </location>
</feature>
<dbReference type="InterPro" id="IPR056106">
    <property type="entry name" value="DUF7689"/>
</dbReference>
<organism evidence="3 4">
    <name type="scientific">Effusibacillus consociatus</name>
    <dbReference type="NCBI Taxonomy" id="1117041"/>
    <lineage>
        <taxon>Bacteria</taxon>
        <taxon>Bacillati</taxon>
        <taxon>Bacillota</taxon>
        <taxon>Bacilli</taxon>
        <taxon>Bacillales</taxon>
        <taxon>Alicyclobacillaceae</taxon>
        <taxon>Effusibacillus</taxon>
    </lineage>
</organism>
<reference evidence="4" key="1">
    <citation type="journal article" date="2019" name="Int. J. Syst. Evol. Microbiol.">
        <title>The Global Catalogue of Microorganisms (GCM) 10K type strain sequencing project: providing services to taxonomists for standard genome sequencing and annotation.</title>
        <authorList>
            <consortium name="The Broad Institute Genomics Platform"/>
            <consortium name="The Broad Institute Genome Sequencing Center for Infectious Disease"/>
            <person name="Wu L."/>
            <person name="Ma J."/>
        </authorList>
    </citation>
    <scope>NUCLEOTIDE SEQUENCE [LARGE SCALE GENOMIC DNA]</scope>
    <source>
        <strain evidence="4">WYCCWR 12678</strain>
    </source>
</reference>
<proteinExistence type="predicted"/>
<feature type="chain" id="PRO_5046989352" description="DUF7689 domain-containing protein" evidence="1">
    <location>
        <begin position="29"/>
        <end position="168"/>
    </location>
</feature>
<comment type="caution">
    <text evidence="3">The sequence shown here is derived from an EMBL/GenBank/DDBJ whole genome shotgun (WGS) entry which is preliminary data.</text>
</comment>
<sequence>MFKLKSRKALIATTIAAAIVAGSSTALAGITTPASTLNSNLKVAYNYAWLGDATSQYNCLAYALGNYSSWVWPWGSSNPTSSQVDTYLYNKGYKYGQGMDSQNVAFYEIISYGTSSSIGHFGRFADTVNGTTYSNAKWGQLELLQHQGWSPYTSNGVYGDAYRKYAKQ</sequence>
<accession>A0ABV9Q749</accession>
<protein>
    <recommendedName>
        <fullName evidence="2">DUF7689 domain-containing protein</fullName>
    </recommendedName>
</protein>
<name>A0ABV9Q749_9BACL</name>
<dbReference type="Proteomes" id="UP001596002">
    <property type="component" value="Unassembled WGS sequence"/>
</dbReference>
<evidence type="ECO:0000313" key="4">
    <source>
        <dbReference type="Proteomes" id="UP001596002"/>
    </source>
</evidence>
<dbReference type="Pfam" id="PF24738">
    <property type="entry name" value="DUF7689"/>
    <property type="match status" value="1"/>
</dbReference>